<feature type="non-terminal residue" evidence="2">
    <location>
        <position position="372"/>
    </location>
</feature>
<protein>
    <submittedName>
        <fullName evidence="2">Uncharacterized protein</fullName>
    </submittedName>
</protein>
<dbReference type="Proteomes" id="UP000321570">
    <property type="component" value="Unassembled WGS sequence"/>
</dbReference>
<feature type="compositionally biased region" description="Basic and acidic residues" evidence="1">
    <location>
        <begin position="107"/>
        <end position="116"/>
    </location>
</feature>
<evidence type="ECO:0000256" key="1">
    <source>
        <dbReference type="SAM" id="MobiDB-lite"/>
    </source>
</evidence>
<evidence type="ECO:0000313" key="3">
    <source>
        <dbReference type="Proteomes" id="UP000321570"/>
    </source>
</evidence>
<feature type="region of interest" description="Disordered" evidence="1">
    <location>
        <begin position="68"/>
        <end position="141"/>
    </location>
</feature>
<gene>
    <name evidence="2" type="ORF">WMSIL1_LOCUS13110</name>
</gene>
<dbReference type="AlphaFoldDB" id="A0A564Z6U6"/>
<name>A0A564Z6U6_HYMDI</name>
<sequence length="372" mass="43036">MINLRPRRSSEEEIQTAKAQRANKLAQYHHVLPCPYYQQIFCFAASLLKWFRAEQQRTDILAQLTEAQRQQRNKGNQSNNIKREDDNNEKEQSEKVQVEVKLSSNDQKLENKRDDLSIASNDEKEGEENEQEENKVAGNPSLMNMAKPCILRIPLANSIQKKLVYGLAFSTMKYCTVLEKILDDVGFYGEYPELREEEHLVLVTLYDYSVRNFQSRTSTDLDADVPPRDETESMKPRFADRTIIYPPTSKAFQEVEAAIVTMSVHFSAAIARIRVKEQVKSLRLLLPTEWRDAESKAENMPFYGWYNLLLGMSEIVLAWLKENNFTRVRGRLPAALEFADDEDCPDAFIFNHADRAVIMESPIVRDQFLIVQ</sequence>
<feature type="compositionally biased region" description="Basic and acidic residues" evidence="1">
    <location>
        <begin position="81"/>
        <end position="98"/>
    </location>
</feature>
<keyword evidence="3" id="KW-1185">Reference proteome</keyword>
<feature type="compositionally biased region" description="Polar residues" evidence="1">
    <location>
        <begin position="68"/>
        <end position="80"/>
    </location>
</feature>
<dbReference type="PANTHER" id="PTHR14663:SF2">
    <property type="entry name" value="METHYLTRANSFERASE NSUN7-RELATED"/>
    <property type="match status" value="1"/>
</dbReference>
<accession>A0A564Z6U6</accession>
<evidence type="ECO:0000313" key="2">
    <source>
        <dbReference type="EMBL" id="VUZ55235.1"/>
    </source>
</evidence>
<dbReference type="EMBL" id="CABIJS010000689">
    <property type="protein sequence ID" value="VUZ55235.1"/>
    <property type="molecule type" value="Genomic_DNA"/>
</dbReference>
<proteinExistence type="predicted"/>
<dbReference type="InterPro" id="IPR042620">
    <property type="entry name" value="NSUN7"/>
</dbReference>
<dbReference type="PANTHER" id="PTHR14663">
    <property type="entry name" value="METHYLTRANSFERASE NSUN7-RELATED"/>
    <property type="match status" value="1"/>
</dbReference>
<organism evidence="2 3">
    <name type="scientific">Hymenolepis diminuta</name>
    <name type="common">Rat tapeworm</name>
    <dbReference type="NCBI Taxonomy" id="6216"/>
    <lineage>
        <taxon>Eukaryota</taxon>
        <taxon>Metazoa</taxon>
        <taxon>Spiralia</taxon>
        <taxon>Lophotrochozoa</taxon>
        <taxon>Platyhelminthes</taxon>
        <taxon>Cestoda</taxon>
        <taxon>Eucestoda</taxon>
        <taxon>Cyclophyllidea</taxon>
        <taxon>Hymenolepididae</taxon>
        <taxon>Hymenolepis</taxon>
    </lineage>
</organism>
<reference evidence="2 3" key="1">
    <citation type="submission" date="2019-07" db="EMBL/GenBank/DDBJ databases">
        <authorList>
            <person name="Jastrzebski P J."/>
            <person name="Paukszto L."/>
            <person name="Jastrzebski P J."/>
        </authorList>
    </citation>
    <scope>NUCLEOTIDE SEQUENCE [LARGE SCALE GENOMIC DNA]</scope>
    <source>
        <strain evidence="2 3">WMS-il1</strain>
    </source>
</reference>